<dbReference type="EMBL" id="AQQV01000001">
    <property type="protein sequence ID" value="ORE88704.1"/>
    <property type="molecule type" value="Genomic_DNA"/>
</dbReference>
<evidence type="ECO:0000256" key="2">
    <source>
        <dbReference type="ARBA" id="ARBA00022448"/>
    </source>
</evidence>
<dbReference type="GO" id="GO:0006811">
    <property type="term" value="P:monoatomic ion transport"/>
    <property type="evidence" value="ECO:0007669"/>
    <property type="project" value="UniProtKB-KW"/>
</dbReference>
<dbReference type="InterPro" id="IPR006664">
    <property type="entry name" value="OMP_bac"/>
</dbReference>
<dbReference type="PROSITE" id="PS51123">
    <property type="entry name" value="OMPA_2"/>
    <property type="match status" value="1"/>
</dbReference>
<dbReference type="Pfam" id="PF02412">
    <property type="entry name" value="TSP_3"/>
    <property type="match status" value="6"/>
</dbReference>
<keyword evidence="3" id="KW-1134">Transmembrane beta strand</keyword>
<sequence length="491" mass="52375">MGRLKFAALMAVAGVGSAYAASSDDQSYFAFDDRWFVSASGGAALTDSSDFDAGYGLYAAIGKTIAPRLSIEGEIEYLDISVSDVGGSGVSLDFTRFGAGVKAIFDVLQFEQAAVGLTAGASVREIDWLSDSQTGFGGFVGANFRKTLDSNFEFLVDGRYTLDPVDNDGLVEEDTYYTWTLTAGIRYNIGQWPPPAPDSDGDGVPDSADQCPNTPQGVNVNATGCPIDTDGDGVPDYRDRCPNTPEGMLVDEHGCPLDSDGDGVIDPLDKCPDTPRGVAVDAEGCPLDSDQDGVADSKDLCPNTPFGAEVDVNGCPFDTDQDGVPDFRDDCPNTPYGTPVDARGCSNDNDGDGVPNDIDQCPNTFPGLAVDKVGCPLRDQVITLHNVHFEFDKAVLQPDSRTLLERVAKSLIDQPDLQIEVAGHTDSKGSDDYNQRLSDRRAAAVRQYLVSQGVAGENITSKGYGESEPVADNVTEEGRARNRRVEIHLRD</sequence>
<evidence type="ECO:0000256" key="6">
    <source>
        <dbReference type="ARBA" id="ARBA00023065"/>
    </source>
</evidence>
<keyword evidence="2" id="KW-0813">Transport</keyword>
<gene>
    <name evidence="14" type="ORF">ATO7_02475</name>
</gene>
<dbReference type="CDD" id="cd07185">
    <property type="entry name" value="OmpA_C-like"/>
    <property type="match status" value="1"/>
</dbReference>
<dbReference type="SUPFAM" id="SSF103647">
    <property type="entry name" value="TSP type-3 repeat"/>
    <property type="match status" value="2"/>
</dbReference>
<proteinExistence type="predicted"/>
<dbReference type="GO" id="GO:0046930">
    <property type="term" value="C:pore complex"/>
    <property type="evidence" value="ECO:0007669"/>
    <property type="project" value="UniProtKB-KW"/>
</dbReference>
<keyword evidence="15" id="KW-1185">Reference proteome</keyword>
<keyword evidence="8 10" id="KW-0472">Membrane</keyword>
<comment type="caution">
    <text evidence="14">The sequence shown here is derived from an EMBL/GenBank/DDBJ whole genome shotgun (WGS) entry which is preliminary data.</text>
</comment>
<dbReference type="AlphaFoldDB" id="A0A1Y1SGA7"/>
<dbReference type="InterPro" id="IPR050330">
    <property type="entry name" value="Bact_OuterMem_StrucFunc"/>
</dbReference>
<reference evidence="14 15" key="1">
    <citation type="submission" date="2013-04" db="EMBL/GenBank/DDBJ databases">
        <title>Oceanococcus atlanticus 22II-S10r2 Genome Sequencing.</title>
        <authorList>
            <person name="Lai Q."/>
            <person name="Li G."/>
            <person name="Shao Z."/>
        </authorList>
    </citation>
    <scope>NUCLEOTIDE SEQUENCE [LARGE SCALE GENOMIC DNA]</scope>
    <source>
        <strain evidence="14 15">22II-S10r2</strain>
    </source>
</reference>
<evidence type="ECO:0000256" key="1">
    <source>
        <dbReference type="ARBA" id="ARBA00004571"/>
    </source>
</evidence>
<name>A0A1Y1SGA7_9GAMM</name>
<evidence type="ECO:0000313" key="15">
    <source>
        <dbReference type="Proteomes" id="UP000192342"/>
    </source>
</evidence>
<dbReference type="InterPro" id="IPR003367">
    <property type="entry name" value="Thrombospondin_3-like_rpt"/>
</dbReference>
<evidence type="ECO:0000256" key="12">
    <source>
        <dbReference type="SAM" id="SignalP"/>
    </source>
</evidence>
<protein>
    <submittedName>
        <fullName evidence="14">Ompa/motb domain-containing protein</fullName>
    </submittedName>
</protein>
<evidence type="ECO:0000256" key="4">
    <source>
        <dbReference type="ARBA" id="ARBA00022692"/>
    </source>
</evidence>
<keyword evidence="6" id="KW-0406">Ion transport</keyword>
<dbReference type="InterPro" id="IPR011250">
    <property type="entry name" value="OMP/PagP_B-barrel"/>
</dbReference>
<feature type="chain" id="PRO_5012010916" evidence="12">
    <location>
        <begin position="21"/>
        <end position="491"/>
    </location>
</feature>
<organism evidence="14 15">
    <name type="scientific">Oceanococcus atlanticus</name>
    <dbReference type="NCBI Taxonomy" id="1317117"/>
    <lineage>
        <taxon>Bacteria</taxon>
        <taxon>Pseudomonadati</taxon>
        <taxon>Pseudomonadota</taxon>
        <taxon>Gammaproteobacteria</taxon>
        <taxon>Chromatiales</taxon>
        <taxon>Oceanococcaceae</taxon>
        <taxon>Oceanococcus</taxon>
    </lineage>
</organism>
<dbReference type="Pfam" id="PF00691">
    <property type="entry name" value="OmpA"/>
    <property type="match status" value="1"/>
</dbReference>
<evidence type="ECO:0000256" key="9">
    <source>
        <dbReference type="ARBA" id="ARBA00023237"/>
    </source>
</evidence>
<evidence type="ECO:0000256" key="11">
    <source>
        <dbReference type="SAM" id="MobiDB-lite"/>
    </source>
</evidence>
<dbReference type="InterPro" id="IPR006665">
    <property type="entry name" value="OmpA-like"/>
</dbReference>
<dbReference type="GO" id="GO:0007155">
    <property type="term" value="P:cell adhesion"/>
    <property type="evidence" value="ECO:0007669"/>
    <property type="project" value="InterPro"/>
</dbReference>
<keyword evidence="9" id="KW-0998">Cell outer membrane</keyword>
<dbReference type="Proteomes" id="UP000192342">
    <property type="component" value="Unassembled WGS sequence"/>
</dbReference>
<evidence type="ECO:0000259" key="13">
    <source>
        <dbReference type="PROSITE" id="PS51123"/>
    </source>
</evidence>
<dbReference type="STRING" id="1317117.ATO7_02475"/>
<dbReference type="GO" id="GO:0005509">
    <property type="term" value="F:calcium ion binding"/>
    <property type="evidence" value="ECO:0007669"/>
    <property type="project" value="InterPro"/>
</dbReference>
<evidence type="ECO:0000256" key="8">
    <source>
        <dbReference type="ARBA" id="ARBA00023136"/>
    </source>
</evidence>
<keyword evidence="7" id="KW-0626">Porin</keyword>
<evidence type="ECO:0000256" key="3">
    <source>
        <dbReference type="ARBA" id="ARBA00022452"/>
    </source>
</evidence>
<dbReference type="PANTHER" id="PTHR30329:SF21">
    <property type="entry name" value="LIPOPROTEIN YIAD-RELATED"/>
    <property type="match status" value="1"/>
</dbReference>
<evidence type="ECO:0000256" key="5">
    <source>
        <dbReference type="ARBA" id="ARBA00022729"/>
    </source>
</evidence>
<accession>A0A1Y1SGA7</accession>
<dbReference type="GO" id="GO:0015288">
    <property type="term" value="F:porin activity"/>
    <property type="evidence" value="ECO:0007669"/>
    <property type="project" value="UniProtKB-KW"/>
</dbReference>
<dbReference type="PANTHER" id="PTHR30329">
    <property type="entry name" value="STATOR ELEMENT OF FLAGELLAR MOTOR COMPLEX"/>
    <property type="match status" value="1"/>
</dbReference>
<keyword evidence="4" id="KW-0812">Transmembrane</keyword>
<evidence type="ECO:0000256" key="7">
    <source>
        <dbReference type="ARBA" id="ARBA00023114"/>
    </source>
</evidence>
<dbReference type="Gene3D" id="3.30.1330.60">
    <property type="entry name" value="OmpA-like domain"/>
    <property type="match status" value="1"/>
</dbReference>
<dbReference type="PRINTS" id="PR01021">
    <property type="entry name" value="OMPADOMAIN"/>
</dbReference>
<evidence type="ECO:0000256" key="10">
    <source>
        <dbReference type="PROSITE-ProRule" id="PRU00473"/>
    </source>
</evidence>
<dbReference type="GO" id="GO:0009279">
    <property type="term" value="C:cell outer membrane"/>
    <property type="evidence" value="ECO:0007669"/>
    <property type="project" value="UniProtKB-SubCell"/>
</dbReference>
<feature type="signal peptide" evidence="12">
    <location>
        <begin position="1"/>
        <end position="20"/>
    </location>
</feature>
<keyword evidence="5 12" id="KW-0732">Signal</keyword>
<dbReference type="SUPFAM" id="SSF56925">
    <property type="entry name" value="OMPA-like"/>
    <property type="match status" value="1"/>
</dbReference>
<feature type="domain" description="OmpA-like" evidence="13">
    <location>
        <begin position="377"/>
        <end position="491"/>
    </location>
</feature>
<dbReference type="InterPro" id="IPR036737">
    <property type="entry name" value="OmpA-like_sf"/>
</dbReference>
<dbReference type="PRINTS" id="PR01023">
    <property type="entry name" value="NAFLGMOTY"/>
</dbReference>
<dbReference type="RefSeq" id="WP_083559328.1">
    <property type="nucleotide sequence ID" value="NZ_AQQV01000001.1"/>
</dbReference>
<dbReference type="SUPFAM" id="SSF103088">
    <property type="entry name" value="OmpA-like"/>
    <property type="match status" value="1"/>
</dbReference>
<evidence type="ECO:0000313" key="14">
    <source>
        <dbReference type="EMBL" id="ORE88704.1"/>
    </source>
</evidence>
<comment type="subcellular location">
    <subcellularLocation>
        <location evidence="1">Cell outer membrane</location>
        <topology evidence="1">Multi-pass membrane protein</topology>
    </subcellularLocation>
</comment>
<feature type="region of interest" description="Disordered" evidence="11">
    <location>
        <begin position="215"/>
        <end position="234"/>
    </location>
</feature>
<dbReference type="Gene3D" id="4.10.1080.10">
    <property type="entry name" value="TSP type-3 repeat"/>
    <property type="match status" value="1"/>
</dbReference>
<dbReference type="InterPro" id="IPR028974">
    <property type="entry name" value="TSP_type-3_rpt"/>
</dbReference>